<dbReference type="InterPro" id="IPR011010">
    <property type="entry name" value="DNA_brk_join_enz"/>
</dbReference>
<dbReference type="InterPro" id="IPR050090">
    <property type="entry name" value="Tyrosine_recombinase_XerCD"/>
</dbReference>
<reference evidence="6" key="2">
    <citation type="journal article" date="2021" name="Sci. Rep.">
        <title>The distribution of antibiotic resistance genes in chicken gut microbiota commensals.</title>
        <authorList>
            <person name="Juricova H."/>
            <person name="Matiasovicova J."/>
            <person name="Kubasova T."/>
            <person name="Cejkova D."/>
            <person name="Rychlik I."/>
        </authorList>
    </citation>
    <scope>NUCLEOTIDE SEQUENCE</scope>
    <source>
        <strain evidence="6">An824</strain>
    </source>
</reference>
<dbReference type="InterPro" id="IPR013762">
    <property type="entry name" value="Integrase-like_cat_sf"/>
</dbReference>
<feature type="domain" description="Tyr recombinase" evidence="5">
    <location>
        <begin position="105"/>
        <end position="300"/>
    </location>
</feature>
<evidence type="ECO:0000313" key="6">
    <source>
        <dbReference type="EMBL" id="MBM6674473.1"/>
    </source>
</evidence>
<evidence type="ECO:0000256" key="4">
    <source>
        <dbReference type="ARBA" id="ARBA00023172"/>
    </source>
</evidence>
<evidence type="ECO:0000259" key="5">
    <source>
        <dbReference type="PROSITE" id="PS51898"/>
    </source>
</evidence>
<evidence type="ECO:0000256" key="3">
    <source>
        <dbReference type="ARBA" id="ARBA00023125"/>
    </source>
</evidence>
<accession>A0A939B8J4</accession>
<sequence>MELKKITDVYIIWKETKRQLVKESTLATYMTNAEKHILPAFGNCTKVEDSAAQAFAFGLLERGLSPRTVKDIILVLKMIVVFGYRKGWLEWHEWDIRLPKDDVHNELKILTHSEQKTMMNFLGSHFSFRNLGLYICLCTGMRIGEICALKWCDIDLDTRMISVNRTIERIYVVDGGLRATKVVIGRPKTASSRREIPINNSLLRILRPLSRFICPDGYVLTNSEKPLEPRIYRRYYKLLMERLDMPRIKFHGLRHTFATRCIESQCDYKTVSSILGHSNISTTLNLYVHPDMGQKRKCIDKMMKSVMK</sequence>
<dbReference type="Pfam" id="PF14659">
    <property type="entry name" value="Phage_int_SAM_3"/>
    <property type="match status" value="1"/>
</dbReference>
<dbReference type="PANTHER" id="PTHR30349:SF64">
    <property type="entry name" value="PROPHAGE INTEGRASE INTD-RELATED"/>
    <property type="match status" value="1"/>
</dbReference>
<dbReference type="Gene3D" id="1.10.443.10">
    <property type="entry name" value="Intergrase catalytic core"/>
    <property type="match status" value="1"/>
</dbReference>
<organism evidence="6 7">
    <name type="scientific">Marseilla massiliensis</name>
    <dbReference type="NCBI Taxonomy" id="1841864"/>
    <lineage>
        <taxon>Bacteria</taxon>
        <taxon>Pseudomonadati</taxon>
        <taxon>Bacteroidota</taxon>
        <taxon>Bacteroidia</taxon>
        <taxon>Bacteroidales</taxon>
        <taxon>Prevotellaceae</taxon>
        <taxon>Marseilla</taxon>
    </lineage>
</organism>
<reference evidence="6" key="1">
    <citation type="submission" date="2020-08" db="EMBL/GenBank/DDBJ databases">
        <authorList>
            <person name="Cejkova D."/>
            <person name="Kubasova T."/>
            <person name="Jahodarova E."/>
            <person name="Rychlik I."/>
        </authorList>
    </citation>
    <scope>NUCLEOTIDE SEQUENCE</scope>
    <source>
        <strain evidence="6">An824</strain>
    </source>
</reference>
<keyword evidence="2" id="KW-0229">DNA integration</keyword>
<comment type="similarity">
    <text evidence="1">Belongs to the 'phage' integrase family.</text>
</comment>
<dbReference type="GO" id="GO:0006310">
    <property type="term" value="P:DNA recombination"/>
    <property type="evidence" value="ECO:0007669"/>
    <property type="project" value="UniProtKB-KW"/>
</dbReference>
<dbReference type="PROSITE" id="PS51898">
    <property type="entry name" value="TYR_RECOMBINASE"/>
    <property type="match status" value="1"/>
</dbReference>
<keyword evidence="3" id="KW-0238">DNA-binding</keyword>
<dbReference type="GO" id="GO:0015074">
    <property type="term" value="P:DNA integration"/>
    <property type="evidence" value="ECO:0007669"/>
    <property type="project" value="UniProtKB-KW"/>
</dbReference>
<dbReference type="InterPro" id="IPR002104">
    <property type="entry name" value="Integrase_catalytic"/>
</dbReference>
<evidence type="ECO:0000256" key="2">
    <source>
        <dbReference type="ARBA" id="ARBA00022908"/>
    </source>
</evidence>
<name>A0A939B8J4_9BACT</name>
<dbReference type="PANTHER" id="PTHR30349">
    <property type="entry name" value="PHAGE INTEGRASE-RELATED"/>
    <property type="match status" value="1"/>
</dbReference>
<dbReference type="SUPFAM" id="SSF56349">
    <property type="entry name" value="DNA breaking-rejoining enzymes"/>
    <property type="match status" value="1"/>
</dbReference>
<proteinExistence type="inferred from homology"/>
<dbReference type="CDD" id="cd01189">
    <property type="entry name" value="INT_ICEBs1_C_like"/>
    <property type="match status" value="1"/>
</dbReference>
<dbReference type="InterPro" id="IPR010998">
    <property type="entry name" value="Integrase_recombinase_N"/>
</dbReference>
<evidence type="ECO:0000256" key="1">
    <source>
        <dbReference type="ARBA" id="ARBA00008857"/>
    </source>
</evidence>
<dbReference type="Pfam" id="PF00589">
    <property type="entry name" value="Phage_integrase"/>
    <property type="match status" value="1"/>
</dbReference>
<dbReference type="GO" id="GO:0003677">
    <property type="term" value="F:DNA binding"/>
    <property type="evidence" value="ECO:0007669"/>
    <property type="project" value="UniProtKB-KW"/>
</dbReference>
<evidence type="ECO:0000313" key="7">
    <source>
        <dbReference type="Proteomes" id="UP000706891"/>
    </source>
</evidence>
<keyword evidence="4" id="KW-0233">DNA recombination</keyword>
<dbReference type="InterPro" id="IPR004107">
    <property type="entry name" value="Integrase_SAM-like_N"/>
</dbReference>
<dbReference type="Gene3D" id="1.10.150.130">
    <property type="match status" value="1"/>
</dbReference>
<comment type="caution">
    <text evidence="6">The sequence shown here is derived from an EMBL/GenBank/DDBJ whole genome shotgun (WGS) entry which is preliminary data.</text>
</comment>
<dbReference type="Proteomes" id="UP000706891">
    <property type="component" value="Unassembled WGS sequence"/>
</dbReference>
<dbReference type="RefSeq" id="WP_205105617.1">
    <property type="nucleotide sequence ID" value="NZ_JACJJG010000084.1"/>
</dbReference>
<gene>
    <name evidence="6" type="ORF">H6A34_11385</name>
</gene>
<keyword evidence="7" id="KW-1185">Reference proteome</keyword>
<protein>
    <submittedName>
        <fullName evidence="6">Site-specific integrase</fullName>
    </submittedName>
</protein>
<dbReference type="EMBL" id="JACJJG010000084">
    <property type="protein sequence ID" value="MBM6674473.1"/>
    <property type="molecule type" value="Genomic_DNA"/>
</dbReference>
<dbReference type="AlphaFoldDB" id="A0A939B8J4"/>